<dbReference type="AlphaFoldDB" id="A0A915NGW5"/>
<accession>A0A915NGW5</accession>
<organism evidence="6 7">
    <name type="scientific">Meloidogyne floridensis</name>
    <dbReference type="NCBI Taxonomy" id="298350"/>
    <lineage>
        <taxon>Eukaryota</taxon>
        <taxon>Metazoa</taxon>
        <taxon>Ecdysozoa</taxon>
        <taxon>Nematoda</taxon>
        <taxon>Chromadorea</taxon>
        <taxon>Rhabditida</taxon>
        <taxon>Tylenchina</taxon>
        <taxon>Tylenchomorpha</taxon>
        <taxon>Tylenchoidea</taxon>
        <taxon>Meloidogynidae</taxon>
        <taxon>Meloidogyninae</taxon>
        <taxon>Meloidogyne</taxon>
    </lineage>
</organism>
<sequence length="363" mass="42009">CKCPLKQTKNPLFHRRFKRGGNCSCGGGGGSTDDDNEGYTRRPGKEHVSEEMEVEQDMLVYSKPGGETVESENFQIINVPINLGRGFDSIDEYRESVEYFSIGIYKEIITNQNGILDWLQRDEYDNFKKYDIGIAEFNGMAGSFAVFEALGIEETFDVSCSIFHPTYLQFIGINVLDYQVPEFKSAKPGDWENGIWQKDREENREEHEKSNTKLLQEFGKAKGLYKTLFRDKKIPKNTKKPSTLDVLFNKIKYHFINQHPLIKFENFPEHEKFVYIGGIAVEDHQLLTEGKQMYNCVVLVAFGTINFAEVSIYKMIEEVFRHIPQCYFYVRSAKSSKYPNVHTSKNALPQKEILCIFIYLDIY</sequence>
<feature type="compositionally biased region" description="Basic and acidic residues" evidence="5">
    <location>
        <begin position="38"/>
        <end position="49"/>
    </location>
</feature>
<comment type="similarity">
    <text evidence="1">Belongs to the UDP-glycosyltransferase family.</text>
</comment>
<dbReference type="PANTHER" id="PTHR48043">
    <property type="entry name" value="EG:EG0003.4 PROTEIN-RELATED"/>
    <property type="match status" value="1"/>
</dbReference>
<evidence type="ECO:0000256" key="2">
    <source>
        <dbReference type="ARBA" id="ARBA00012544"/>
    </source>
</evidence>
<protein>
    <recommendedName>
        <fullName evidence="2">glucuronosyltransferase</fullName>
        <ecNumber evidence="2">2.4.1.17</ecNumber>
    </recommendedName>
</protein>
<evidence type="ECO:0000256" key="5">
    <source>
        <dbReference type="SAM" id="MobiDB-lite"/>
    </source>
</evidence>
<evidence type="ECO:0000313" key="6">
    <source>
        <dbReference type="Proteomes" id="UP000887560"/>
    </source>
</evidence>
<keyword evidence="6" id="KW-1185">Reference proteome</keyword>
<evidence type="ECO:0000256" key="4">
    <source>
        <dbReference type="ARBA" id="ARBA00022679"/>
    </source>
</evidence>
<dbReference type="Proteomes" id="UP000887560">
    <property type="component" value="Unplaced"/>
</dbReference>
<keyword evidence="4" id="KW-0808">Transferase</keyword>
<evidence type="ECO:0000256" key="3">
    <source>
        <dbReference type="ARBA" id="ARBA00022676"/>
    </source>
</evidence>
<dbReference type="PANTHER" id="PTHR48043:SF23">
    <property type="entry name" value="UDP-GLUCURONOSYLTRANSFERASE"/>
    <property type="match status" value="1"/>
</dbReference>
<proteinExistence type="inferred from homology"/>
<evidence type="ECO:0000313" key="7">
    <source>
        <dbReference type="WBParaSite" id="scf7180000416930.g785"/>
    </source>
</evidence>
<reference evidence="7" key="1">
    <citation type="submission" date="2022-11" db="UniProtKB">
        <authorList>
            <consortium name="WormBaseParasite"/>
        </authorList>
    </citation>
    <scope>IDENTIFICATION</scope>
</reference>
<feature type="region of interest" description="Disordered" evidence="5">
    <location>
        <begin position="24"/>
        <end position="49"/>
    </location>
</feature>
<keyword evidence="3" id="KW-0328">Glycosyltransferase</keyword>
<dbReference type="GO" id="GO:0015020">
    <property type="term" value="F:glucuronosyltransferase activity"/>
    <property type="evidence" value="ECO:0007669"/>
    <property type="project" value="UniProtKB-EC"/>
</dbReference>
<dbReference type="InterPro" id="IPR050271">
    <property type="entry name" value="UDP-glycosyltransferase"/>
</dbReference>
<dbReference type="SUPFAM" id="SSF53756">
    <property type="entry name" value="UDP-Glycosyltransferase/glycogen phosphorylase"/>
    <property type="match status" value="1"/>
</dbReference>
<name>A0A915NGW5_9BILA</name>
<dbReference type="EC" id="2.4.1.17" evidence="2"/>
<dbReference type="WBParaSite" id="scf7180000416930.g785">
    <property type="protein sequence ID" value="scf7180000416930.g785"/>
    <property type="gene ID" value="scf7180000416930.g785"/>
</dbReference>
<evidence type="ECO:0000256" key="1">
    <source>
        <dbReference type="ARBA" id="ARBA00009995"/>
    </source>
</evidence>